<organism evidence="3">
    <name type="scientific">Davidia involucrata</name>
    <name type="common">Dove tree</name>
    <dbReference type="NCBI Taxonomy" id="16924"/>
    <lineage>
        <taxon>Eukaryota</taxon>
        <taxon>Viridiplantae</taxon>
        <taxon>Streptophyta</taxon>
        <taxon>Embryophyta</taxon>
        <taxon>Tracheophyta</taxon>
        <taxon>Spermatophyta</taxon>
        <taxon>Magnoliopsida</taxon>
        <taxon>eudicotyledons</taxon>
        <taxon>Gunneridae</taxon>
        <taxon>Pentapetalae</taxon>
        <taxon>asterids</taxon>
        <taxon>Cornales</taxon>
        <taxon>Nyssaceae</taxon>
        <taxon>Davidia</taxon>
    </lineage>
</organism>
<feature type="compositionally biased region" description="Basic and acidic residues" evidence="1">
    <location>
        <begin position="285"/>
        <end position="301"/>
    </location>
</feature>
<feature type="region of interest" description="Disordered" evidence="1">
    <location>
        <begin position="232"/>
        <end position="310"/>
    </location>
</feature>
<feature type="compositionally biased region" description="Basic and acidic residues" evidence="1">
    <location>
        <begin position="129"/>
        <end position="141"/>
    </location>
</feature>
<feature type="region of interest" description="Disordered" evidence="1">
    <location>
        <begin position="126"/>
        <end position="156"/>
    </location>
</feature>
<feature type="compositionally biased region" description="Basic and acidic residues" evidence="1">
    <location>
        <begin position="583"/>
        <end position="592"/>
    </location>
</feature>
<reference evidence="3" key="1">
    <citation type="submission" date="2019-08" db="EMBL/GenBank/DDBJ databases">
        <title>Reference gene set and small RNA set construction with multiple tissues from Davidia involucrata Baill.</title>
        <authorList>
            <person name="Yang H."/>
            <person name="Zhou C."/>
            <person name="Li G."/>
            <person name="Wang J."/>
            <person name="Gao P."/>
            <person name="Wang M."/>
            <person name="Wang R."/>
            <person name="Zhao Y."/>
        </authorList>
    </citation>
    <scope>NUCLEOTIDE SEQUENCE</scope>
    <source>
        <tissue evidence="3">Mixed with DoveR01_LX</tissue>
    </source>
</reference>
<protein>
    <submittedName>
        <fullName evidence="3">Putative E3 ubiquitin-protein ligase RBBP6-like isoform X1</fullName>
    </submittedName>
</protein>
<feature type="compositionally biased region" description="Polar residues" evidence="1">
    <location>
        <begin position="253"/>
        <end position="267"/>
    </location>
</feature>
<feature type="compositionally biased region" description="Polar residues" evidence="1">
    <location>
        <begin position="359"/>
        <end position="374"/>
    </location>
</feature>
<feature type="compositionally biased region" description="Polar residues" evidence="1">
    <location>
        <begin position="335"/>
        <end position="349"/>
    </location>
</feature>
<feature type="region of interest" description="Disordered" evidence="1">
    <location>
        <begin position="571"/>
        <end position="594"/>
    </location>
</feature>
<dbReference type="AlphaFoldDB" id="A0A5B6YIH5"/>
<dbReference type="InterPro" id="IPR044216">
    <property type="entry name" value="WDL7"/>
</dbReference>
<proteinExistence type="predicted"/>
<evidence type="ECO:0000256" key="2">
    <source>
        <dbReference type="SAM" id="SignalP"/>
    </source>
</evidence>
<sequence length="626" mass="69085">MESSRRLGMCCLLKLIMAGLIEKPSCLEAHSIHSGSISFGRFENEPLFWERRSSFLHNSHLEEVERYSKPGSVNQKKEYFEVFFRKKVLLQQPSSQWQSWVESQTSEKDAPNHMSCVEKPDLAVNSHPAYRDESPNHHGENEVMGSGSDDEKISSGGVQVEPNLTIADTRLKDNIQHAEAGGVYESQVGRITPLIEDGIEVDVEHKYFDEAENVVGLPGSTKLPAECHTARKVNNPSLKKSQEKSLKAKAEMGTSNPKMQTSVTLGQSRKKNSSEASKHVARHPIRLEKENSPPSKTEKQSLQKIPTVTSSQPRTLNLKDHEDLKVRQKHQLISQNVKQTRKTGTSLPTSVLKKGESRICQSTNRPKPTLNSTEKTVKPSLATINLKSNGKERKEKEEEKEAGIKQLRKSLDLETTLTPSFCHKNVLKGSGGKKAVAHSVESTKLKCKSSSPVSRTVGATTQTQPIASLARCSTSSTIGQHNPQSLKRSEALRNDGKELDTNGHDLCPFQAVSTKLQCKSSSPTSRTAGATTQTQLVKSIDDRCSSTIRHHTPQAEKRSEALKKNREKGRDAIFQKQGGSKSNEAKKVETKNRSMIGRLGRSSGEMVRKVMQGGVGGILAVRVQVA</sequence>
<keyword evidence="2" id="KW-0732">Signal</keyword>
<evidence type="ECO:0000313" key="3">
    <source>
        <dbReference type="EMBL" id="MPA31216.1"/>
    </source>
</evidence>
<dbReference type="PANTHER" id="PTHR47067">
    <property type="entry name" value="TPX2 (TARGETING PROTEIN FOR XKLP2) PROTEIN FAMILY-RELATED"/>
    <property type="match status" value="1"/>
</dbReference>
<dbReference type="EMBL" id="GHES01000657">
    <property type="protein sequence ID" value="MPA31216.1"/>
    <property type="molecule type" value="Transcribed_RNA"/>
</dbReference>
<feature type="region of interest" description="Disordered" evidence="1">
    <location>
        <begin position="335"/>
        <end position="375"/>
    </location>
</feature>
<accession>A0A5B6YIH5</accession>
<feature type="chain" id="PRO_5022839346" evidence="2">
    <location>
        <begin position="19"/>
        <end position="626"/>
    </location>
</feature>
<evidence type="ECO:0000256" key="1">
    <source>
        <dbReference type="SAM" id="MobiDB-lite"/>
    </source>
</evidence>
<dbReference type="PANTHER" id="PTHR47067:SF4">
    <property type="entry name" value="PROTEIN WVD2-LIKE 7 ISOFORM X1"/>
    <property type="match status" value="1"/>
</dbReference>
<name>A0A5B6YIH5_DAVIN</name>
<gene>
    <name evidence="3" type="ORF">Din_000657</name>
</gene>
<feature type="signal peptide" evidence="2">
    <location>
        <begin position="1"/>
        <end position="18"/>
    </location>
</feature>
<feature type="compositionally biased region" description="Basic and acidic residues" evidence="1">
    <location>
        <begin position="240"/>
        <end position="250"/>
    </location>
</feature>